<dbReference type="PANTHER" id="PTHR30015">
    <property type="entry name" value="MRR RESTRICTION SYSTEM PROTEIN"/>
    <property type="match status" value="1"/>
</dbReference>
<keyword evidence="4" id="KW-1185">Reference proteome</keyword>
<evidence type="ECO:0000259" key="2">
    <source>
        <dbReference type="Pfam" id="PF14338"/>
    </source>
</evidence>
<accession>A0A1I7N082</accession>
<dbReference type="InterPro" id="IPR011856">
    <property type="entry name" value="tRNA_endonuc-like_dom_sf"/>
</dbReference>
<feature type="domain" description="Restriction endonuclease type IV Mrr" evidence="1">
    <location>
        <begin position="160"/>
        <end position="272"/>
    </location>
</feature>
<dbReference type="AlphaFoldDB" id="A0A1I7N082"/>
<dbReference type="GO" id="GO:0009307">
    <property type="term" value="P:DNA restriction-modification system"/>
    <property type="evidence" value="ECO:0007669"/>
    <property type="project" value="InterPro"/>
</dbReference>
<sequence>MAEITRKRTGELLRKLFEILITAPEGLPARQALDRLADSIQLTDYEAGMYDSGSRRFDKIVRFATVDCVKAGWLLKHKGNWSLTDAGLGAYRELPDPEAFYKEAVRLYRMWKKNQSSAANDTDEFSSDVLDDAVDKSSSITFEQAEEQAWTEIESHVGLMDPYEFQRLVADLLKAMGYYASWIAPPGKDGGLDIVAYPDPLGTRPPRIKVQVKRQQQRINADGVRAFVSLVNEDDAGLFVAVGGFTRDAEDFARMQERRKITLIDLERLVDLWTEFYPKLTDLARERLPLTPIYFLAPNT</sequence>
<dbReference type="SUPFAM" id="SSF52980">
    <property type="entry name" value="Restriction endonuclease-like"/>
    <property type="match status" value="1"/>
</dbReference>
<reference evidence="4" key="1">
    <citation type="submission" date="2016-10" db="EMBL/GenBank/DDBJ databases">
        <authorList>
            <person name="Varghese N."/>
            <person name="Submissions S."/>
        </authorList>
    </citation>
    <scope>NUCLEOTIDE SEQUENCE [LARGE SCALE GENOMIC DNA]</scope>
    <source>
        <strain evidence="4">DSM 1565</strain>
    </source>
</reference>
<dbReference type="InterPro" id="IPR011335">
    <property type="entry name" value="Restrct_endonuc-II-like"/>
</dbReference>
<dbReference type="OrthoDB" id="9781481at2"/>
<evidence type="ECO:0000259" key="1">
    <source>
        <dbReference type="Pfam" id="PF04471"/>
    </source>
</evidence>
<evidence type="ECO:0000313" key="3">
    <source>
        <dbReference type="EMBL" id="SFV28061.1"/>
    </source>
</evidence>
<dbReference type="InterPro" id="IPR007560">
    <property type="entry name" value="Restrct_endonuc_IV_Mrr"/>
</dbReference>
<dbReference type="Gene3D" id="3.40.1350.10">
    <property type="match status" value="1"/>
</dbReference>
<dbReference type="InterPro" id="IPR052906">
    <property type="entry name" value="Type_IV_Methyl-Rstrct_Enzyme"/>
</dbReference>
<organism evidence="3 4">
    <name type="scientific">Hyphomicrobium facile</name>
    <dbReference type="NCBI Taxonomy" id="51670"/>
    <lineage>
        <taxon>Bacteria</taxon>
        <taxon>Pseudomonadati</taxon>
        <taxon>Pseudomonadota</taxon>
        <taxon>Alphaproteobacteria</taxon>
        <taxon>Hyphomicrobiales</taxon>
        <taxon>Hyphomicrobiaceae</taxon>
        <taxon>Hyphomicrobium</taxon>
    </lineage>
</organism>
<dbReference type="InterPro" id="IPR025745">
    <property type="entry name" value="Mrr-like_N_dom"/>
</dbReference>
<dbReference type="Proteomes" id="UP000199423">
    <property type="component" value="Unassembled WGS sequence"/>
</dbReference>
<dbReference type="Pfam" id="PF04471">
    <property type="entry name" value="Mrr_cat"/>
    <property type="match status" value="1"/>
</dbReference>
<dbReference type="PANTHER" id="PTHR30015:SF7">
    <property type="entry name" value="TYPE IV METHYL-DIRECTED RESTRICTION ENZYME ECOKMRR"/>
    <property type="match status" value="1"/>
</dbReference>
<dbReference type="GO" id="GO:0003677">
    <property type="term" value="F:DNA binding"/>
    <property type="evidence" value="ECO:0007669"/>
    <property type="project" value="InterPro"/>
</dbReference>
<name>A0A1I7N082_9HYPH</name>
<dbReference type="RefSeq" id="WP_092864743.1">
    <property type="nucleotide sequence ID" value="NZ_FPCH01000001.1"/>
</dbReference>
<dbReference type="STRING" id="51670.SAMN04488557_0916"/>
<dbReference type="GO" id="GO:0015666">
    <property type="term" value="F:restriction endodeoxyribonuclease activity"/>
    <property type="evidence" value="ECO:0007669"/>
    <property type="project" value="TreeGrafter"/>
</dbReference>
<proteinExistence type="predicted"/>
<gene>
    <name evidence="3" type="ORF">SAMN04488557_0916</name>
</gene>
<feature type="domain" description="Restriction system protein Mrr-like N-terminal" evidence="2">
    <location>
        <begin position="12"/>
        <end position="90"/>
    </location>
</feature>
<dbReference type="Pfam" id="PF14338">
    <property type="entry name" value="Mrr_N"/>
    <property type="match status" value="1"/>
</dbReference>
<protein>
    <submittedName>
        <fullName evidence="3">Restriction system protein</fullName>
    </submittedName>
</protein>
<dbReference type="EMBL" id="FPCH01000001">
    <property type="protein sequence ID" value="SFV28061.1"/>
    <property type="molecule type" value="Genomic_DNA"/>
</dbReference>
<evidence type="ECO:0000313" key="4">
    <source>
        <dbReference type="Proteomes" id="UP000199423"/>
    </source>
</evidence>